<keyword evidence="6" id="KW-1185">Reference proteome</keyword>
<keyword evidence="1" id="KW-0808">Transferase</keyword>
<reference evidence="5 6" key="1">
    <citation type="journal article" date="2012" name="BMC Genomics">
        <title>Complete genome sequence of Saccharothrix espanaensis DSM 44229T and comparison to the other completely sequenced Pseudonocardiaceae.</title>
        <authorList>
            <person name="Strobel T."/>
            <person name="Al-Dilaimi A."/>
            <person name="Blom J."/>
            <person name="Gessner A."/>
            <person name="Kalinowski J."/>
            <person name="Luzhetska M."/>
            <person name="Puhler A."/>
            <person name="Szczepanowski R."/>
            <person name="Bechthold A."/>
            <person name="Ruckert C."/>
        </authorList>
    </citation>
    <scope>NUCLEOTIDE SEQUENCE [LARGE SCALE GENOMIC DNA]</scope>
    <source>
        <strain evidence="6">ATCC 51144 / DSM 44229 / JCM 9112 / NBRC 15066 / NRRL 15764</strain>
    </source>
</reference>
<dbReference type="BioCyc" id="SESP1179773:BN6_RS39625-MONOMER"/>
<dbReference type="PATRIC" id="fig|1179773.3.peg.8256"/>
<organism evidence="5 6">
    <name type="scientific">Saccharothrix espanaensis (strain ATCC 51144 / DSM 44229 / JCM 9112 / NBRC 15066 / NRRL 15764)</name>
    <dbReference type="NCBI Taxonomy" id="1179773"/>
    <lineage>
        <taxon>Bacteria</taxon>
        <taxon>Bacillati</taxon>
        <taxon>Actinomycetota</taxon>
        <taxon>Actinomycetes</taxon>
        <taxon>Pseudonocardiales</taxon>
        <taxon>Pseudonocardiaceae</taxon>
        <taxon>Saccharothrix</taxon>
    </lineage>
</organism>
<dbReference type="KEGG" id="sesp:BN6_81810"/>
<dbReference type="InterPro" id="IPR051531">
    <property type="entry name" value="N-acetyltransferase"/>
</dbReference>
<sequence length="201" mass="21778">MKCALSWGNSANVVPRRHSAPMTANIRIEPWSDEGLELLHRLNTPEMTTHLGGPESEEKVASRHQRYLTLGNGRMYRVMVTGEVDGTTDGGDDVAVGLAAGAVAGSVGFWEKEWQGATVHEVGWSVLPEFQGRGVAVAAATAAVDQARRAAPDRWVRAFPSVDHGASNAVCRRIGLVLQGEVEFEYPPGRFMRCNDWGLAP</sequence>
<dbReference type="Proteomes" id="UP000006281">
    <property type="component" value="Chromosome"/>
</dbReference>
<evidence type="ECO:0000259" key="4">
    <source>
        <dbReference type="PROSITE" id="PS51186"/>
    </source>
</evidence>
<dbReference type="InterPro" id="IPR016181">
    <property type="entry name" value="Acyl_CoA_acyltransferase"/>
</dbReference>
<dbReference type="InterPro" id="IPR000182">
    <property type="entry name" value="GNAT_dom"/>
</dbReference>
<dbReference type="AlphaFoldDB" id="K0KFT3"/>
<dbReference type="Gene3D" id="3.40.630.30">
    <property type="match status" value="1"/>
</dbReference>
<dbReference type="eggNOG" id="COG1670">
    <property type="taxonomic scope" value="Bacteria"/>
</dbReference>
<dbReference type="PANTHER" id="PTHR43792:SF8">
    <property type="entry name" value="[RIBOSOMAL PROTEIN US5]-ALANINE N-ACETYLTRANSFERASE"/>
    <property type="match status" value="1"/>
</dbReference>
<dbReference type="Pfam" id="PF13302">
    <property type="entry name" value="Acetyltransf_3"/>
    <property type="match status" value="1"/>
</dbReference>
<dbReference type="SUPFAM" id="SSF55729">
    <property type="entry name" value="Acyl-CoA N-acyltransferases (Nat)"/>
    <property type="match status" value="1"/>
</dbReference>
<evidence type="ECO:0000256" key="1">
    <source>
        <dbReference type="ARBA" id="ARBA00022679"/>
    </source>
</evidence>
<dbReference type="HOGENOM" id="CLU_102191_1_0_11"/>
<dbReference type="EMBL" id="HE804045">
    <property type="protein sequence ID" value="CCH35398.1"/>
    <property type="molecule type" value="Genomic_DNA"/>
</dbReference>
<dbReference type="STRING" id="1179773.BN6_81810"/>
<dbReference type="PANTHER" id="PTHR43792">
    <property type="entry name" value="GNAT FAMILY, PUTATIVE (AFU_ORTHOLOGUE AFUA_3G00765)-RELATED-RELATED"/>
    <property type="match status" value="1"/>
</dbReference>
<dbReference type="GO" id="GO:0005737">
    <property type="term" value="C:cytoplasm"/>
    <property type="evidence" value="ECO:0007669"/>
    <property type="project" value="TreeGrafter"/>
</dbReference>
<evidence type="ECO:0000313" key="6">
    <source>
        <dbReference type="Proteomes" id="UP000006281"/>
    </source>
</evidence>
<comment type="similarity">
    <text evidence="3">Belongs to the acetyltransferase family. RimJ subfamily.</text>
</comment>
<dbReference type="PROSITE" id="PS51186">
    <property type="entry name" value="GNAT"/>
    <property type="match status" value="1"/>
</dbReference>
<name>K0KFT3_SACES</name>
<evidence type="ECO:0000256" key="3">
    <source>
        <dbReference type="ARBA" id="ARBA00038502"/>
    </source>
</evidence>
<accession>K0KFT3</accession>
<evidence type="ECO:0000256" key="2">
    <source>
        <dbReference type="ARBA" id="ARBA00023315"/>
    </source>
</evidence>
<keyword evidence="2" id="KW-0012">Acyltransferase</keyword>
<proteinExistence type="inferred from homology"/>
<protein>
    <recommendedName>
        <fullName evidence="4">N-acetyltransferase domain-containing protein</fullName>
    </recommendedName>
</protein>
<feature type="domain" description="N-acetyltransferase" evidence="4">
    <location>
        <begin position="47"/>
        <end position="197"/>
    </location>
</feature>
<evidence type="ECO:0000313" key="5">
    <source>
        <dbReference type="EMBL" id="CCH35398.1"/>
    </source>
</evidence>
<gene>
    <name evidence="5" type="ordered locus">BN6_81810</name>
</gene>
<dbReference type="GO" id="GO:0008999">
    <property type="term" value="F:protein-N-terminal-alanine acetyltransferase activity"/>
    <property type="evidence" value="ECO:0007669"/>
    <property type="project" value="TreeGrafter"/>
</dbReference>